<accession>C4M277</accession>
<feature type="domain" description="Peptidase C1A papain C-terminal" evidence="2">
    <location>
        <begin position="98"/>
        <end position="312"/>
    </location>
</feature>
<name>C4M277_ENTH1</name>
<dbReference type="GO" id="GO:0004197">
    <property type="term" value="F:cysteine-type endopeptidase activity"/>
    <property type="evidence" value="ECO:0000318"/>
    <property type="project" value="GO_Central"/>
</dbReference>
<evidence type="ECO:0000313" key="3">
    <source>
        <dbReference type="EMBL" id="EAL48437.1"/>
    </source>
</evidence>
<organism evidence="3 4">
    <name type="scientific">Entamoeba histolytica (strain ATCC 30459 / HM-1:IMSS / ABRM)</name>
    <dbReference type="NCBI Taxonomy" id="294381"/>
    <lineage>
        <taxon>Eukaryota</taxon>
        <taxon>Amoebozoa</taxon>
        <taxon>Evosea</taxon>
        <taxon>Archamoebae</taxon>
        <taxon>Mastigamoebida</taxon>
        <taxon>Entamoebidae</taxon>
        <taxon>Entamoeba</taxon>
    </lineage>
</organism>
<dbReference type="STRING" id="5759.C4M277"/>
<evidence type="ECO:0000259" key="2">
    <source>
        <dbReference type="SMART" id="SM00645"/>
    </source>
</evidence>
<dbReference type="SUPFAM" id="SSF54001">
    <property type="entry name" value="Cysteine proteinases"/>
    <property type="match status" value="1"/>
</dbReference>
<dbReference type="KEGG" id="ehi:EHI_180170"/>
<dbReference type="InterPro" id="IPR039417">
    <property type="entry name" value="Peptidase_C1A_papain-like"/>
</dbReference>
<dbReference type="HOGENOM" id="CLU_012184_1_1_1"/>
<dbReference type="Pfam" id="PF00112">
    <property type="entry name" value="Peptidase_C1"/>
    <property type="match status" value="1"/>
</dbReference>
<dbReference type="FunFam" id="3.90.70.10:FF:000302">
    <property type="entry name" value="Cysteine protease, putative"/>
    <property type="match status" value="1"/>
</dbReference>
<dbReference type="VEuPathDB" id="AmoebaDB:EHI5A_018980"/>
<dbReference type="InterPro" id="IPR038765">
    <property type="entry name" value="Papain-like_cys_pep_sf"/>
</dbReference>
<keyword evidence="4" id="KW-1185">Reference proteome</keyword>
<dbReference type="GO" id="GO:0051603">
    <property type="term" value="P:proteolysis involved in protein catabolic process"/>
    <property type="evidence" value="ECO:0000318"/>
    <property type="project" value="GO_Central"/>
</dbReference>
<gene>
    <name evidence="3" type="ORF">EHI_180170</name>
</gene>
<dbReference type="Gene3D" id="3.90.70.10">
    <property type="entry name" value="Cysteine proteinases"/>
    <property type="match status" value="1"/>
</dbReference>
<keyword evidence="3" id="KW-0378">Hydrolase</keyword>
<dbReference type="VEuPathDB" id="AmoebaDB:EHI7A_007730"/>
<sequence>MLFILLFTLSFAFTFDDWIKKYQYNKMNIEFELRKSIFEETTKKIERLQNKGYLSISTDSPFAIFTEEEIEQMINSETFSLPQLRPKRLKTNKKTVELIDEFDWRNSGIITPIKSSGTRYFEATIDGIEAAILLKKEGIYTNETLKLSVQQLIDCQDDFFGKKLSKTNPCFIYLQRFGFMKEEDYPETSEKGICQYNSTRIFGKVNKRRYLSVFNDDELIEVIKNTPIIVNIDMPPTMPYYDGEGIFENIEECSQSSPRIGLLLIGYGKTINGIPYWILKNCWGSSWGSNGYLYLKRNKNVCGIYSYGTYVESITLY</sequence>
<dbReference type="InParanoid" id="C4M277"/>
<dbReference type="InterPro" id="IPR000668">
    <property type="entry name" value="Peptidase_C1A_C"/>
</dbReference>
<reference evidence="3" key="2">
    <citation type="submission" date="2007-03" db="EMBL/GenBank/DDBJ databases">
        <authorList>
            <person name="Lorenzi H."/>
            <person name="Amedeo P."/>
            <person name="Inman J."/>
            <person name="Schobel S."/>
            <person name="Caler E."/>
        </authorList>
    </citation>
    <scope>GENOME REANNOTATION</scope>
    <source>
        <strain evidence="3">HM-1:IMSS</strain>
    </source>
</reference>
<dbReference type="AlphaFoldDB" id="C4M277"/>
<dbReference type="GO" id="GO:0005615">
    <property type="term" value="C:extracellular space"/>
    <property type="evidence" value="ECO:0000318"/>
    <property type="project" value="GO_Central"/>
</dbReference>
<dbReference type="OMA" id="TYIESIT"/>
<evidence type="ECO:0000313" key="4">
    <source>
        <dbReference type="Proteomes" id="UP000001926"/>
    </source>
</evidence>
<evidence type="ECO:0000256" key="1">
    <source>
        <dbReference type="ARBA" id="ARBA00008455"/>
    </source>
</evidence>
<comment type="similarity">
    <text evidence="1">Belongs to the peptidase C1 family.</text>
</comment>
<dbReference type="GO" id="GO:0005764">
    <property type="term" value="C:lysosome"/>
    <property type="evidence" value="ECO:0000318"/>
    <property type="project" value="GO_Central"/>
</dbReference>
<dbReference type="VEuPathDB" id="AmoebaDB:EHI_180170"/>
<proteinExistence type="inferred from homology"/>
<dbReference type="RefSeq" id="XP_653823.1">
    <property type="nucleotide sequence ID" value="XM_648731.1"/>
</dbReference>
<dbReference type="SMART" id="SM00645">
    <property type="entry name" value="Pept_C1"/>
    <property type="match status" value="1"/>
</dbReference>
<dbReference type="MEROPS" id="C01.154"/>
<dbReference type="CDD" id="cd02248">
    <property type="entry name" value="Peptidase_C1A"/>
    <property type="match status" value="1"/>
</dbReference>
<protein>
    <submittedName>
        <fullName evidence="3">Cysteine protease, putative</fullName>
    </submittedName>
</protein>
<dbReference type="GeneID" id="3408136"/>
<dbReference type="OrthoDB" id="498368at2759"/>
<dbReference type="VEuPathDB" id="AmoebaDB:KM1_157840"/>
<dbReference type="InterPro" id="IPR013128">
    <property type="entry name" value="Peptidase_C1A"/>
</dbReference>
<reference evidence="3" key="1">
    <citation type="journal article" date="2005" name="Nature">
        <title>The genome of the protist parasite Entamoeba histolytica.</title>
        <authorList>
            <person name="Loftus B."/>
            <person name="Anderson I."/>
            <person name="Davies R."/>
            <person name="Alsmark U.C."/>
            <person name="Samuelson J."/>
            <person name="Amedeo P."/>
            <person name="Roncaglia P."/>
            <person name="Berriman M."/>
            <person name="Hirt R.P."/>
            <person name="Mann B.J."/>
            <person name="Nozaki T."/>
            <person name="Suh B."/>
            <person name="Pop M."/>
            <person name="Duchene M."/>
            <person name="Ackers J."/>
            <person name="Tannich E."/>
            <person name="Leippe M."/>
            <person name="Hofer M."/>
            <person name="Bruchhaus I."/>
            <person name="Willhoeft U."/>
            <person name="Bhattacharya A."/>
            <person name="Chillingworth T."/>
            <person name="Churcher C."/>
            <person name="Hance Z."/>
            <person name="Harris B."/>
            <person name="Harris D."/>
            <person name="Jagels K."/>
            <person name="Moule S."/>
            <person name="Mungall K."/>
            <person name="Ormond D."/>
            <person name="Squares R."/>
            <person name="Whitehead S."/>
            <person name="Quail M.A."/>
            <person name="Rabbinowitsch E."/>
            <person name="Norbertczak H."/>
            <person name="Price C."/>
            <person name="Wang Z."/>
            <person name="Guillen N."/>
            <person name="Gilchrist C."/>
            <person name="Stroup S.E."/>
            <person name="Bhattacharya S."/>
            <person name="Lohia A."/>
            <person name="Foster P.G."/>
            <person name="Sicheritz-Ponten T."/>
            <person name="Weber C."/>
            <person name="Singh U."/>
            <person name="Mukherjee C."/>
            <person name="El-Sayed N.M."/>
            <person name="Petri W.A.Jr."/>
            <person name="Clark C.G."/>
            <person name="Embley T.M."/>
            <person name="Barrell B."/>
            <person name="Fraser C.M."/>
            <person name="Hall N."/>
        </authorList>
    </citation>
    <scope>NUCLEOTIDE SEQUENCE [LARGE SCALE GENOMIC DNA]</scope>
    <source>
        <strain evidence="3">HM-1:IMSS</strain>
    </source>
</reference>
<dbReference type="Proteomes" id="UP000001926">
    <property type="component" value="Partially assembled WGS sequence"/>
</dbReference>
<dbReference type="EMBL" id="DS571221">
    <property type="protein sequence ID" value="EAL48437.1"/>
    <property type="molecule type" value="Genomic_DNA"/>
</dbReference>
<keyword evidence="3" id="KW-0645">Protease</keyword>
<dbReference type="PANTHER" id="PTHR12411">
    <property type="entry name" value="CYSTEINE PROTEASE FAMILY C1-RELATED"/>
    <property type="match status" value="1"/>
</dbReference>